<comment type="caution">
    <text evidence="1">The sequence shown here is derived from an EMBL/GenBank/DDBJ whole genome shotgun (WGS) entry which is preliminary data.</text>
</comment>
<sequence length="99" mass="10834">MWLLDVPQNVPCCPFTILCGIRDRHTMIRQQPIAIFPPTSIAVGENHRRLPSGTRAIPLTRSVGQDYPCRAATSNEGGSGRDGDSNSKVRNFCVSLHAC</sequence>
<protein>
    <submittedName>
        <fullName evidence="1">Uncharacterized protein</fullName>
    </submittedName>
</protein>
<reference evidence="1 2" key="1">
    <citation type="journal article" date="2021" name="Elife">
        <title>Chloroplast acquisition without the gene transfer in kleptoplastic sea slugs, Plakobranchus ocellatus.</title>
        <authorList>
            <person name="Maeda T."/>
            <person name="Takahashi S."/>
            <person name="Yoshida T."/>
            <person name="Shimamura S."/>
            <person name="Takaki Y."/>
            <person name="Nagai Y."/>
            <person name="Toyoda A."/>
            <person name="Suzuki Y."/>
            <person name="Arimoto A."/>
            <person name="Ishii H."/>
            <person name="Satoh N."/>
            <person name="Nishiyama T."/>
            <person name="Hasebe M."/>
            <person name="Maruyama T."/>
            <person name="Minagawa J."/>
            <person name="Obokata J."/>
            <person name="Shigenobu S."/>
        </authorList>
    </citation>
    <scope>NUCLEOTIDE SEQUENCE [LARGE SCALE GENOMIC DNA]</scope>
</reference>
<proteinExistence type="predicted"/>
<dbReference type="AlphaFoldDB" id="A0AAV4A7J5"/>
<dbReference type="EMBL" id="BLXT01003738">
    <property type="protein sequence ID" value="GFO04221.1"/>
    <property type="molecule type" value="Genomic_DNA"/>
</dbReference>
<accession>A0AAV4A7J5</accession>
<keyword evidence="2" id="KW-1185">Reference proteome</keyword>
<name>A0AAV4A7J5_9GAST</name>
<evidence type="ECO:0000313" key="1">
    <source>
        <dbReference type="EMBL" id="GFO04221.1"/>
    </source>
</evidence>
<gene>
    <name evidence="1" type="ORF">PoB_003072600</name>
</gene>
<organism evidence="1 2">
    <name type="scientific">Plakobranchus ocellatus</name>
    <dbReference type="NCBI Taxonomy" id="259542"/>
    <lineage>
        <taxon>Eukaryota</taxon>
        <taxon>Metazoa</taxon>
        <taxon>Spiralia</taxon>
        <taxon>Lophotrochozoa</taxon>
        <taxon>Mollusca</taxon>
        <taxon>Gastropoda</taxon>
        <taxon>Heterobranchia</taxon>
        <taxon>Euthyneura</taxon>
        <taxon>Panpulmonata</taxon>
        <taxon>Sacoglossa</taxon>
        <taxon>Placobranchoidea</taxon>
        <taxon>Plakobranchidae</taxon>
        <taxon>Plakobranchus</taxon>
    </lineage>
</organism>
<evidence type="ECO:0000313" key="2">
    <source>
        <dbReference type="Proteomes" id="UP000735302"/>
    </source>
</evidence>
<dbReference type="Proteomes" id="UP000735302">
    <property type="component" value="Unassembled WGS sequence"/>
</dbReference>